<evidence type="ECO:0000256" key="3">
    <source>
        <dbReference type="ARBA" id="ARBA00023237"/>
    </source>
</evidence>
<evidence type="ECO:0000313" key="7">
    <source>
        <dbReference type="Proteomes" id="UP001319180"/>
    </source>
</evidence>
<keyword evidence="7" id="KW-1185">Reference proteome</keyword>
<dbReference type="SUPFAM" id="SSF56935">
    <property type="entry name" value="Porins"/>
    <property type="match status" value="1"/>
</dbReference>
<organism evidence="6 7">
    <name type="scientific">Dawidia soli</name>
    <dbReference type="NCBI Taxonomy" id="2782352"/>
    <lineage>
        <taxon>Bacteria</taxon>
        <taxon>Pseudomonadati</taxon>
        <taxon>Bacteroidota</taxon>
        <taxon>Cytophagia</taxon>
        <taxon>Cytophagales</taxon>
        <taxon>Chryseotaleaceae</taxon>
        <taxon>Dawidia</taxon>
    </lineage>
</organism>
<dbReference type="Gene3D" id="2.60.40.1120">
    <property type="entry name" value="Carboxypeptidase-like, regulatory domain"/>
    <property type="match status" value="1"/>
</dbReference>
<reference evidence="6 7" key="1">
    <citation type="submission" date="2021-05" db="EMBL/GenBank/DDBJ databases">
        <title>A Polyphasic approach of four new species of the genus Ohtaekwangia: Ohtaekwangia histidinii sp. nov., Ohtaekwangia cretensis sp. nov., Ohtaekwangia indiensis sp. nov., Ohtaekwangia reichenbachii sp. nov. from diverse environment.</title>
        <authorList>
            <person name="Octaviana S."/>
        </authorList>
    </citation>
    <scope>NUCLEOTIDE SEQUENCE [LARGE SCALE GENOMIC DNA]</scope>
    <source>
        <strain evidence="6 7">PWU37</strain>
    </source>
</reference>
<comment type="caution">
    <text evidence="6">The sequence shown here is derived from an EMBL/GenBank/DDBJ whole genome shotgun (WGS) entry which is preliminary data.</text>
</comment>
<protein>
    <submittedName>
        <fullName evidence="6">TonB-dependent receptor</fullName>
    </submittedName>
</protein>
<dbReference type="Pfam" id="PF14905">
    <property type="entry name" value="OMP_b-brl_3"/>
    <property type="match status" value="1"/>
</dbReference>
<dbReference type="PANTHER" id="PTHR40980">
    <property type="entry name" value="PLUG DOMAIN-CONTAINING PROTEIN"/>
    <property type="match status" value="1"/>
</dbReference>
<dbReference type="InterPro" id="IPR037066">
    <property type="entry name" value="Plug_dom_sf"/>
</dbReference>
<dbReference type="SUPFAM" id="SSF49464">
    <property type="entry name" value="Carboxypeptidase regulatory domain-like"/>
    <property type="match status" value="1"/>
</dbReference>
<feature type="signal peptide" evidence="4">
    <location>
        <begin position="1"/>
        <end position="21"/>
    </location>
</feature>
<dbReference type="EMBL" id="JAHESC010000040">
    <property type="protein sequence ID" value="MBT1689411.1"/>
    <property type="molecule type" value="Genomic_DNA"/>
</dbReference>
<accession>A0AAP2DDZ6</accession>
<keyword evidence="6" id="KW-0675">Receptor</keyword>
<sequence>MLRSVLLSFTLAMLAAVAAMAQTGTIKGTVKDAISGEPIIGASVRLAGTALGNTADLEGNFEVAKVAPGTYELIVSFLSYKTDTVSNVTVVAGEITTVNTSLFEEGTQLNEVVIGGIRDRASDQILLGERRNASIAVENIGAIELSVKGVNDVGSGLVKMTGITKVASRGIYVRGLGDRYNNAYLNSMPLPSPDQNRKVVDLEIFPTTVVRNIAVSKSYQPEQFGDVSGASIDIFTKDPAQENFLVMGVGVNYNSVSTFKDFTTNQDGASDYLGISGDRREAPVAVDHKGVVRFDNLEQDPFKTNFGRQKINAPLDNNFNFDAGRTLNFGQSKLGIIFSGSYRNSYRSDFGPNLILNNLQVAETDFYRDRYTFNTNMTGLLGTSFAWNENNTVHANYLFVNNSSNTYTESLGDNFDVDDRETTDRLRLRSRYLEVRMHNVQASVDNRLSDNWKVRWGGSYSTAYTDEPDRRELSFVVEEDVRDVGTISSTGLGGSQRYYQRSDETEYYAFGEATYSFGHPNSQDKRNRLVMGYQRRGKDRDVAYRSFQVQFLPGSALLGHPVDINNLQHVLTDEAFANGDYRYLDGADGSRQSAATRNIDAGYAYVDLNVNSRLSIIPGLRVEKSDQTVEYRLQGSGFNDPFIQAKVDDVDFLPTVSAKYNVTDTKIIRFSGSKTMTRPNFMELIPVAYINENLQSTVGNPSLENSSIYNVDLKYEIFPTGSELISFGAFYKNIDKPIEQVRSGINYISFFNIASAQVYGLEFEFKKRISSFFSSSSKLVNGLVFDGNLSLLYSDVDTDPSKFKDARTRDLLSSVTNTSRPLQGASPYMVNLSLGYDDLLMKSSIQSSIELTYNVFGDRVYNVGTVGRGDEFEKSFGTLDLVLQNTWQSGFGVKLTAKNLLNPAIRLEQEAGPNATSGDEVTQSYKAGVNLGLSLTYRLIGK</sequence>
<comment type="subcellular location">
    <subcellularLocation>
        <location evidence="1">Cell outer membrane</location>
    </subcellularLocation>
</comment>
<keyword evidence="3" id="KW-0998">Cell outer membrane</keyword>
<feature type="domain" description="Outer membrane protein beta-barrel" evidence="5">
    <location>
        <begin position="574"/>
        <end position="814"/>
    </location>
</feature>
<evidence type="ECO:0000256" key="2">
    <source>
        <dbReference type="ARBA" id="ARBA00023136"/>
    </source>
</evidence>
<gene>
    <name evidence="6" type="ORF">KK078_22795</name>
</gene>
<dbReference type="AlphaFoldDB" id="A0AAP2DDZ6"/>
<dbReference type="RefSeq" id="WP_254092635.1">
    <property type="nucleotide sequence ID" value="NZ_JAHESC010000040.1"/>
</dbReference>
<dbReference type="PANTHER" id="PTHR40980:SF5">
    <property type="entry name" value="TONB-DEPENDENT RECEPTOR"/>
    <property type="match status" value="1"/>
</dbReference>
<evidence type="ECO:0000313" key="6">
    <source>
        <dbReference type="EMBL" id="MBT1689411.1"/>
    </source>
</evidence>
<dbReference type="InterPro" id="IPR036942">
    <property type="entry name" value="Beta-barrel_TonB_sf"/>
</dbReference>
<evidence type="ECO:0000256" key="1">
    <source>
        <dbReference type="ARBA" id="ARBA00004442"/>
    </source>
</evidence>
<dbReference type="Gene3D" id="2.40.170.20">
    <property type="entry name" value="TonB-dependent receptor, beta-barrel domain"/>
    <property type="match status" value="1"/>
</dbReference>
<dbReference type="Pfam" id="PF13715">
    <property type="entry name" value="CarbopepD_reg_2"/>
    <property type="match status" value="1"/>
</dbReference>
<feature type="chain" id="PRO_5042963413" evidence="4">
    <location>
        <begin position="22"/>
        <end position="942"/>
    </location>
</feature>
<keyword evidence="4" id="KW-0732">Signal</keyword>
<evidence type="ECO:0000259" key="5">
    <source>
        <dbReference type="Pfam" id="PF14905"/>
    </source>
</evidence>
<evidence type="ECO:0000256" key="4">
    <source>
        <dbReference type="SAM" id="SignalP"/>
    </source>
</evidence>
<dbReference type="InterPro" id="IPR008969">
    <property type="entry name" value="CarboxyPept-like_regulatory"/>
</dbReference>
<dbReference type="Gene3D" id="2.170.130.10">
    <property type="entry name" value="TonB-dependent receptor, plug domain"/>
    <property type="match status" value="1"/>
</dbReference>
<keyword evidence="2" id="KW-0472">Membrane</keyword>
<dbReference type="GO" id="GO:0009279">
    <property type="term" value="C:cell outer membrane"/>
    <property type="evidence" value="ECO:0007669"/>
    <property type="project" value="UniProtKB-SubCell"/>
</dbReference>
<dbReference type="Proteomes" id="UP001319180">
    <property type="component" value="Unassembled WGS sequence"/>
</dbReference>
<proteinExistence type="predicted"/>
<name>A0AAP2DDZ6_9BACT</name>
<dbReference type="InterPro" id="IPR041700">
    <property type="entry name" value="OMP_b-brl_3"/>
</dbReference>